<dbReference type="AlphaFoldDB" id="A0A1B6DDP8"/>
<evidence type="ECO:0008006" key="14">
    <source>
        <dbReference type="Google" id="ProtNLM"/>
    </source>
</evidence>
<evidence type="ECO:0000256" key="4">
    <source>
        <dbReference type="ARBA" id="ARBA00010617"/>
    </source>
</evidence>
<keyword evidence="9" id="KW-0560">Oxidoreductase</keyword>
<dbReference type="InterPro" id="IPR001128">
    <property type="entry name" value="Cyt_P450"/>
</dbReference>
<comment type="similarity">
    <text evidence="4">Belongs to the cytochrome P450 family.</text>
</comment>
<evidence type="ECO:0000256" key="5">
    <source>
        <dbReference type="ARBA" id="ARBA00022617"/>
    </source>
</evidence>
<evidence type="ECO:0000256" key="10">
    <source>
        <dbReference type="ARBA" id="ARBA00023004"/>
    </source>
</evidence>
<comment type="subcellular location">
    <subcellularLocation>
        <location evidence="3">Endoplasmic reticulum membrane</location>
        <topology evidence="3">Peripheral membrane protein</topology>
    </subcellularLocation>
    <subcellularLocation>
        <location evidence="2">Microsome membrane</location>
        <topology evidence="2">Peripheral membrane protein</topology>
    </subcellularLocation>
</comment>
<evidence type="ECO:0000256" key="9">
    <source>
        <dbReference type="ARBA" id="ARBA00023002"/>
    </source>
</evidence>
<sequence>MYFMVRKLPGPGGHFFLGNAPEFLSKQKFFYHATKWREKFPSFLKTLIVFYPLIVVQSPEAVQTILSRKHKHAEKGFIYKGLRPLLGEGLITSAGDKWHSHRKLITPSFHFNILESFVDVFVSRTKDFMKELQVAVAK</sequence>
<keyword evidence="10" id="KW-0408">Iron</keyword>
<organism evidence="13">
    <name type="scientific">Clastoptera arizonana</name>
    <name type="common">Arizona spittle bug</name>
    <dbReference type="NCBI Taxonomy" id="38151"/>
    <lineage>
        <taxon>Eukaryota</taxon>
        <taxon>Metazoa</taxon>
        <taxon>Ecdysozoa</taxon>
        <taxon>Arthropoda</taxon>
        <taxon>Hexapoda</taxon>
        <taxon>Insecta</taxon>
        <taxon>Pterygota</taxon>
        <taxon>Neoptera</taxon>
        <taxon>Paraneoptera</taxon>
        <taxon>Hemiptera</taxon>
        <taxon>Auchenorrhyncha</taxon>
        <taxon>Cercopoidea</taxon>
        <taxon>Clastopteridae</taxon>
        <taxon>Clastoptera</taxon>
    </lineage>
</organism>
<dbReference type="Pfam" id="PF00067">
    <property type="entry name" value="p450"/>
    <property type="match status" value="1"/>
</dbReference>
<evidence type="ECO:0000256" key="1">
    <source>
        <dbReference type="ARBA" id="ARBA00001971"/>
    </source>
</evidence>
<dbReference type="InterPro" id="IPR036396">
    <property type="entry name" value="Cyt_P450_sf"/>
</dbReference>
<evidence type="ECO:0000256" key="3">
    <source>
        <dbReference type="ARBA" id="ARBA00004406"/>
    </source>
</evidence>
<dbReference type="GO" id="GO:0004497">
    <property type="term" value="F:monooxygenase activity"/>
    <property type="evidence" value="ECO:0007669"/>
    <property type="project" value="UniProtKB-KW"/>
</dbReference>
<proteinExistence type="inferred from homology"/>
<keyword evidence="7" id="KW-0256">Endoplasmic reticulum</keyword>
<keyword evidence="5" id="KW-0349">Heme</keyword>
<reference evidence="13" key="1">
    <citation type="submission" date="2015-12" db="EMBL/GenBank/DDBJ databases">
        <title>De novo transcriptome assembly of four potential Pierce s Disease insect vectors from Arizona vineyards.</title>
        <authorList>
            <person name="Tassone E.E."/>
        </authorList>
    </citation>
    <scope>NUCLEOTIDE SEQUENCE</scope>
</reference>
<dbReference type="PANTHER" id="PTHR24291:SF189">
    <property type="entry name" value="CYTOCHROME P450 4C3-RELATED"/>
    <property type="match status" value="1"/>
</dbReference>
<gene>
    <name evidence="13" type="ORF">g.45735</name>
</gene>
<dbReference type="SUPFAM" id="SSF48264">
    <property type="entry name" value="Cytochrome P450"/>
    <property type="match status" value="1"/>
</dbReference>
<name>A0A1B6DDP8_9HEMI</name>
<evidence type="ECO:0000256" key="12">
    <source>
        <dbReference type="ARBA" id="ARBA00023136"/>
    </source>
</evidence>
<keyword evidence="8" id="KW-0492">Microsome</keyword>
<evidence type="ECO:0000256" key="7">
    <source>
        <dbReference type="ARBA" id="ARBA00022824"/>
    </source>
</evidence>
<feature type="non-terminal residue" evidence="13">
    <location>
        <position position="138"/>
    </location>
</feature>
<evidence type="ECO:0000313" key="13">
    <source>
        <dbReference type="EMBL" id="JAS23776.1"/>
    </source>
</evidence>
<dbReference type="PANTHER" id="PTHR24291">
    <property type="entry name" value="CYTOCHROME P450 FAMILY 4"/>
    <property type="match status" value="1"/>
</dbReference>
<dbReference type="Gene3D" id="1.10.630.10">
    <property type="entry name" value="Cytochrome P450"/>
    <property type="match status" value="1"/>
</dbReference>
<dbReference type="EMBL" id="GEDC01013522">
    <property type="protein sequence ID" value="JAS23776.1"/>
    <property type="molecule type" value="Transcribed_RNA"/>
</dbReference>
<comment type="cofactor">
    <cofactor evidence="1">
        <name>heme</name>
        <dbReference type="ChEBI" id="CHEBI:30413"/>
    </cofactor>
</comment>
<dbReference type="GO" id="GO:0020037">
    <property type="term" value="F:heme binding"/>
    <property type="evidence" value="ECO:0007669"/>
    <property type="project" value="InterPro"/>
</dbReference>
<dbReference type="InterPro" id="IPR050196">
    <property type="entry name" value="Cytochrome_P450_Monoox"/>
</dbReference>
<evidence type="ECO:0000256" key="6">
    <source>
        <dbReference type="ARBA" id="ARBA00022723"/>
    </source>
</evidence>
<evidence type="ECO:0000256" key="8">
    <source>
        <dbReference type="ARBA" id="ARBA00022848"/>
    </source>
</evidence>
<dbReference type="GO" id="GO:0005506">
    <property type="term" value="F:iron ion binding"/>
    <property type="evidence" value="ECO:0007669"/>
    <property type="project" value="InterPro"/>
</dbReference>
<keyword evidence="12" id="KW-0472">Membrane</keyword>
<protein>
    <recommendedName>
        <fullName evidence="14">Cytochrome P450</fullName>
    </recommendedName>
</protein>
<keyword evidence="11" id="KW-0503">Monooxygenase</keyword>
<evidence type="ECO:0000256" key="2">
    <source>
        <dbReference type="ARBA" id="ARBA00004174"/>
    </source>
</evidence>
<dbReference type="GO" id="GO:0016705">
    <property type="term" value="F:oxidoreductase activity, acting on paired donors, with incorporation or reduction of molecular oxygen"/>
    <property type="evidence" value="ECO:0007669"/>
    <property type="project" value="InterPro"/>
</dbReference>
<evidence type="ECO:0000256" key="11">
    <source>
        <dbReference type="ARBA" id="ARBA00023033"/>
    </source>
</evidence>
<keyword evidence="6" id="KW-0479">Metal-binding</keyword>
<dbReference type="GO" id="GO:0005789">
    <property type="term" value="C:endoplasmic reticulum membrane"/>
    <property type="evidence" value="ECO:0007669"/>
    <property type="project" value="UniProtKB-SubCell"/>
</dbReference>
<accession>A0A1B6DDP8</accession>